<evidence type="ECO:0000313" key="3">
    <source>
        <dbReference type="EMBL" id="VFJ43626.1"/>
    </source>
</evidence>
<feature type="region of interest" description="Disordered" evidence="1">
    <location>
        <begin position="307"/>
        <end position="327"/>
    </location>
</feature>
<organism evidence="4">
    <name type="scientific">Candidatus Kentrum sp. FM</name>
    <dbReference type="NCBI Taxonomy" id="2126340"/>
    <lineage>
        <taxon>Bacteria</taxon>
        <taxon>Pseudomonadati</taxon>
        <taxon>Pseudomonadota</taxon>
        <taxon>Gammaproteobacteria</taxon>
        <taxon>Candidatus Kentrum</taxon>
    </lineage>
</organism>
<sequence length="327" mass="34902">MAKKLVTGWVGIATSGMTADNRELKAADLVTMAETYSTTEYEAVISLEHIRWFGSFGRVIKLKTEKDDKGRVRLFAILEPDASLLFLVRSGQKRYSSVEIQPNFAGTGKPYLIGMAITDHPASLGTTPLDFSHRASEPGTCFFCTDEIHGQDFIPLTRDGASSASSENSMTTLTNQTPDTATFADLDERLAKLEALVPSPAPSGDPLIALKDELAAIGMKFKGLLTSRKADDPGVAALRTEIDAFRTRIDASLTPDQHAGGSGSDGSEGDPPGGESRLFNRVVSLLEQQGARITALSDAVTKATGEVPGTKLSAHTGNEDDHGLDLF</sequence>
<feature type="compositionally biased region" description="Basic and acidic residues" evidence="1">
    <location>
        <begin position="317"/>
        <end position="327"/>
    </location>
</feature>
<dbReference type="Pfam" id="PF05929">
    <property type="entry name" value="Phage_GPO"/>
    <property type="match status" value="1"/>
</dbReference>
<dbReference type="AlphaFoldDB" id="A0A450VLF7"/>
<protein>
    <submittedName>
        <fullName evidence="4">Phage capsid scaffolding protein (GPO) serine peptidase</fullName>
    </submittedName>
</protein>
<dbReference type="EMBL" id="CAADFL010000003">
    <property type="protein sequence ID" value="VFK05644.1"/>
    <property type="molecule type" value="Genomic_DNA"/>
</dbReference>
<accession>A0A450VLF7</accession>
<evidence type="ECO:0000313" key="4">
    <source>
        <dbReference type="EMBL" id="VFK05644.1"/>
    </source>
</evidence>
<dbReference type="InterPro" id="IPR009228">
    <property type="entry name" value="Capsid_scaffold_GpO"/>
</dbReference>
<gene>
    <name evidence="2" type="ORF">BECKFM1743A_GA0114220_1000311</name>
    <name evidence="4" type="ORF">BECKFM1743B_GA0114221_1000311</name>
    <name evidence="3" type="ORF">BECKFM1743C_GA0114222_1000311</name>
</gene>
<evidence type="ECO:0000313" key="2">
    <source>
        <dbReference type="EMBL" id="VFJ42955.1"/>
    </source>
</evidence>
<dbReference type="EMBL" id="CAADFA010000003">
    <property type="protein sequence ID" value="VFJ43626.1"/>
    <property type="molecule type" value="Genomic_DNA"/>
</dbReference>
<dbReference type="EMBL" id="CAADEZ010000003">
    <property type="protein sequence ID" value="VFJ42955.1"/>
    <property type="molecule type" value="Genomic_DNA"/>
</dbReference>
<reference evidence="4" key="1">
    <citation type="submission" date="2019-02" db="EMBL/GenBank/DDBJ databases">
        <authorList>
            <person name="Gruber-Vodicka R. H."/>
            <person name="Seah K. B. B."/>
        </authorList>
    </citation>
    <scope>NUCLEOTIDE SEQUENCE</scope>
    <source>
        <strain evidence="2">BECK_BZ163</strain>
        <strain evidence="4">BECK_BZ164</strain>
        <strain evidence="3">BECK_BZ165</strain>
    </source>
</reference>
<proteinExistence type="predicted"/>
<feature type="region of interest" description="Disordered" evidence="1">
    <location>
        <begin position="249"/>
        <end position="277"/>
    </location>
</feature>
<name>A0A450VLF7_9GAMM</name>
<evidence type="ECO:0000256" key="1">
    <source>
        <dbReference type="SAM" id="MobiDB-lite"/>
    </source>
</evidence>